<organism evidence="4 5">
    <name type="scientific">Clavispora lusitaniae (strain ATCC 42720)</name>
    <name type="common">Yeast</name>
    <name type="synonym">Candida lusitaniae</name>
    <dbReference type="NCBI Taxonomy" id="306902"/>
    <lineage>
        <taxon>Eukaryota</taxon>
        <taxon>Fungi</taxon>
        <taxon>Dikarya</taxon>
        <taxon>Ascomycota</taxon>
        <taxon>Saccharomycotina</taxon>
        <taxon>Pichiomycetes</taxon>
        <taxon>Metschnikowiaceae</taxon>
        <taxon>Clavispora</taxon>
    </lineage>
</organism>
<dbReference type="InterPro" id="IPR050827">
    <property type="entry name" value="CRP1_MDG1_kinase"/>
</dbReference>
<dbReference type="OrthoDB" id="5873279at2759"/>
<dbReference type="GeneID" id="8497667"/>
<sequence length="265" mass="28668">MTCVSLLTVRPASPGIESVVATGSFDDWAQKDGVLTPSSSGNFEAVVKLPARERIVFKYVLNGSDWVTHPELKTVSDEHGNFNNFVDADELTAVEEFVREPTSEASEADEVSASSGSAGANVADAQEAESNEKDKDDKDDKPEDKLTHVSTAESSYASVSIPPSSDSAYEHVSQDSDDDPHEPDGKPRRRNAPEDITPTASRAGTRPQQPQDEEVTTLGAHSCDSSISGRALQPDSETVDASTPKRKPMERRRDGFMGRLKSIFQ</sequence>
<evidence type="ECO:0000256" key="2">
    <source>
        <dbReference type="SAM" id="MobiDB-lite"/>
    </source>
</evidence>
<dbReference type="InterPro" id="IPR014756">
    <property type="entry name" value="Ig_E-set"/>
</dbReference>
<reference evidence="4 5" key="1">
    <citation type="journal article" date="2009" name="Nature">
        <title>Evolution of pathogenicity and sexual reproduction in eight Candida genomes.</title>
        <authorList>
            <person name="Butler G."/>
            <person name="Rasmussen M.D."/>
            <person name="Lin M.F."/>
            <person name="Santos M.A."/>
            <person name="Sakthikumar S."/>
            <person name="Munro C.A."/>
            <person name="Rheinbay E."/>
            <person name="Grabherr M."/>
            <person name="Forche A."/>
            <person name="Reedy J.L."/>
            <person name="Agrafioti I."/>
            <person name="Arnaud M.B."/>
            <person name="Bates S."/>
            <person name="Brown A.J."/>
            <person name="Brunke S."/>
            <person name="Costanzo M.C."/>
            <person name="Fitzpatrick D.A."/>
            <person name="de Groot P.W."/>
            <person name="Harris D."/>
            <person name="Hoyer L.L."/>
            <person name="Hube B."/>
            <person name="Klis F.M."/>
            <person name="Kodira C."/>
            <person name="Lennard N."/>
            <person name="Logue M.E."/>
            <person name="Martin R."/>
            <person name="Neiman A.M."/>
            <person name="Nikolaou E."/>
            <person name="Quail M.A."/>
            <person name="Quinn J."/>
            <person name="Santos M.C."/>
            <person name="Schmitzberger F.F."/>
            <person name="Sherlock G."/>
            <person name="Shah P."/>
            <person name="Silverstein K.A."/>
            <person name="Skrzypek M.S."/>
            <person name="Soll D."/>
            <person name="Staggs R."/>
            <person name="Stansfield I."/>
            <person name="Stumpf M.P."/>
            <person name="Sudbery P.E."/>
            <person name="Srikantha T."/>
            <person name="Zeng Q."/>
            <person name="Berman J."/>
            <person name="Berriman M."/>
            <person name="Heitman J."/>
            <person name="Gow N.A."/>
            <person name="Lorenz M.C."/>
            <person name="Birren B.W."/>
            <person name="Kellis M."/>
            <person name="Cuomo C.A."/>
        </authorList>
    </citation>
    <scope>NUCLEOTIDE SEQUENCE [LARGE SCALE GENOMIC DNA]</scope>
    <source>
        <strain evidence="4 5">ATCC 42720</strain>
    </source>
</reference>
<feature type="compositionally biased region" description="Basic and acidic residues" evidence="2">
    <location>
        <begin position="130"/>
        <end position="147"/>
    </location>
</feature>
<dbReference type="CDD" id="cd02859">
    <property type="entry name" value="E_set_AMPKbeta_like_N"/>
    <property type="match status" value="1"/>
</dbReference>
<feature type="region of interest" description="Disordered" evidence="2">
    <location>
        <begin position="99"/>
        <end position="265"/>
    </location>
</feature>
<dbReference type="VEuPathDB" id="FungiDB:CLUG_02851"/>
<dbReference type="InParanoid" id="C4Y2T8"/>
<feature type="compositionally biased region" description="Low complexity" evidence="2">
    <location>
        <begin position="154"/>
        <end position="167"/>
    </location>
</feature>
<dbReference type="AlphaFoldDB" id="C4Y2T8"/>
<dbReference type="GO" id="GO:0005737">
    <property type="term" value="C:cytoplasm"/>
    <property type="evidence" value="ECO:0007669"/>
    <property type="project" value="TreeGrafter"/>
</dbReference>
<dbReference type="EMBL" id="CH408078">
    <property type="protein sequence ID" value="EEQ38724.1"/>
    <property type="molecule type" value="Genomic_DNA"/>
</dbReference>
<feature type="domain" description="AMP-activated protein kinase glycogen-binding" evidence="3">
    <location>
        <begin position="17"/>
        <end position="89"/>
    </location>
</feature>
<dbReference type="Proteomes" id="UP000007703">
    <property type="component" value="Unassembled WGS sequence"/>
</dbReference>
<accession>C4Y2T8</accession>
<dbReference type="PANTHER" id="PTHR10343">
    <property type="entry name" value="5'-AMP-ACTIVATED PROTEIN KINASE , BETA SUBUNIT"/>
    <property type="match status" value="1"/>
</dbReference>
<dbReference type="InterPro" id="IPR032640">
    <property type="entry name" value="AMPK1_CBM"/>
</dbReference>
<protein>
    <recommendedName>
        <fullName evidence="3">AMP-activated protein kinase glycogen-binding domain-containing protein</fullName>
    </recommendedName>
</protein>
<dbReference type="PANTHER" id="PTHR10343:SF84">
    <property type="entry name" value="5'-AMP-ACTIVATED PROTEIN KINASE SUBUNIT BETA-1"/>
    <property type="match status" value="1"/>
</dbReference>
<dbReference type="GO" id="GO:0007165">
    <property type="term" value="P:signal transduction"/>
    <property type="evidence" value="ECO:0007669"/>
    <property type="project" value="TreeGrafter"/>
</dbReference>
<dbReference type="SUPFAM" id="SSF81296">
    <property type="entry name" value="E set domains"/>
    <property type="match status" value="1"/>
</dbReference>
<dbReference type="Gene3D" id="2.60.40.10">
    <property type="entry name" value="Immunoglobulins"/>
    <property type="match status" value="1"/>
</dbReference>
<dbReference type="GO" id="GO:0031588">
    <property type="term" value="C:nucleotide-activated protein kinase complex"/>
    <property type="evidence" value="ECO:0007669"/>
    <property type="project" value="TreeGrafter"/>
</dbReference>
<gene>
    <name evidence="4" type="ORF">CLUG_02851</name>
</gene>
<evidence type="ECO:0000259" key="3">
    <source>
        <dbReference type="Pfam" id="PF16561"/>
    </source>
</evidence>
<dbReference type="RefSeq" id="XP_002617406.1">
    <property type="nucleotide sequence ID" value="XM_002617360.1"/>
</dbReference>
<dbReference type="GO" id="GO:0005634">
    <property type="term" value="C:nucleus"/>
    <property type="evidence" value="ECO:0007669"/>
    <property type="project" value="TreeGrafter"/>
</dbReference>
<dbReference type="GO" id="GO:0019901">
    <property type="term" value="F:protein kinase binding"/>
    <property type="evidence" value="ECO:0007669"/>
    <property type="project" value="TreeGrafter"/>
</dbReference>
<evidence type="ECO:0000313" key="5">
    <source>
        <dbReference type="Proteomes" id="UP000007703"/>
    </source>
</evidence>
<feature type="compositionally biased region" description="Polar residues" evidence="2">
    <location>
        <begin position="198"/>
        <end position="210"/>
    </location>
</feature>
<evidence type="ECO:0000313" key="4">
    <source>
        <dbReference type="EMBL" id="EEQ38724.1"/>
    </source>
</evidence>
<dbReference type="KEGG" id="clu:CLUG_02851"/>
<dbReference type="HOGENOM" id="CLU_1049744_0_0_1"/>
<feature type="compositionally biased region" description="Low complexity" evidence="2">
    <location>
        <begin position="111"/>
        <end position="125"/>
    </location>
</feature>
<comment type="similarity">
    <text evidence="1">Belongs to the 5'-AMP-activated protein kinase beta subunit family.</text>
</comment>
<dbReference type="InterPro" id="IPR013783">
    <property type="entry name" value="Ig-like_fold"/>
</dbReference>
<proteinExistence type="inferred from homology"/>
<name>C4Y2T8_CLAL4</name>
<dbReference type="Pfam" id="PF16561">
    <property type="entry name" value="AMPK1_CBM"/>
    <property type="match status" value="1"/>
</dbReference>
<evidence type="ECO:0000256" key="1">
    <source>
        <dbReference type="ARBA" id="ARBA00010926"/>
    </source>
</evidence>
<dbReference type="STRING" id="306902.C4Y2T8"/>